<dbReference type="Pfam" id="PF19768">
    <property type="entry name" value="DUF6255"/>
    <property type="match status" value="1"/>
</dbReference>
<sequence length="89" mass="9330">MSTAHQAAADRRACDCPHPALRAPVHGVERCPQCGAERYDAYDLLRLPLPDSVLDTSWGLPQLGAPGKRVPAPGVDSCYAPAGGVPAHC</sequence>
<organism evidence="1 2">
    <name type="scientific">Streptomyces gamaensis</name>
    <dbReference type="NCBI Taxonomy" id="1763542"/>
    <lineage>
        <taxon>Bacteria</taxon>
        <taxon>Bacillati</taxon>
        <taxon>Actinomycetota</taxon>
        <taxon>Actinomycetes</taxon>
        <taxon>Kitasatosporales</taxon>
        <taxon>Streptomycetaceae</taxon>
        <taxon>Streptomyces</taxon>
    </lineage>
</organism>
<evidence type="ECO:0000313" key="1">
    <source>
        <dbReference type="EMBL" id="MFC5721301.1"/>
    </source>
</evidence>
<gene>
    <name evidence="1" type="ORF">ACFP1Z_14105</name>
</gene>
<comment type="caution">
    <text evidence="1">The sequence shown here is derived from an EMBL/GenBank/DDBJ whole genome shotgun (WGS) entry which is preliminary data.</text>
</comment>
<accession>A0ABW0YXT3</accession>
<keyword evidence="2" id="KW-1185">Reference proteome</keyword>
<name>A0ABW0YXT3_9ACTN</name>
<evidence type="ECO:0000313" key="2">
    <source>
        <dbReference type="Proteomes" id="UP001596083"/>
    </source>
</evidence>
<reference evidence="2" key="1">
    <citation type="journal article" date="2019" name="Int. J. Syst. Evol. Microbiol.">
        <title>The Global Catalogue of Microorganisms (GCM) 10K type strain sequencing project: providing services to taxonomists for standard genome sequencing and annotation.</title>
        <authorList>
            <consortium name="The Broad Institute Genomics Platform"/>
            <consortium name="The Broad Institute Genome Sequencing Center for Infectious Disease"/>
            <person name="Wu L."/>
            <person name="Ma J."/>
        </authorList>
    </citation>
    <scope>NUCLEOTIDE SEQUENCE [LARGE SCALE GENOMIC DNA]</scope>
    <source>
        <strain evidence="2">CGMCC 4.7304</strain>
    </source>
</reference>
<protein>
    <submittedName>
        <fullName evidence="1">DUF6255 family natural product biosynthesis protein</fullName>
    </submittedName>
</protein>
<dbReference type="RefSeq" id="WP_390316551.1">
    <property type="nucleotide sequence ID" value="NZ_JBHSPB010000007.1"/>
</dbReference>
<proteinExistence type="predicted"/>
<dbReference type="Proteomes" id="UP001596083">
    <property type="component" value="Unassembled WGS sequence"/>
</dbReference>
<dbReference type="InterPro" id="IPR046222">
    <property type="entry name" value="DUF6255"/>
</dbReference>
<dbReference type="EMBL" id="JBHSPB010000007">
    <property type="protein sequence ID" value="MFC5721301.1"/>
    <property type="molecule type" value="Genomic_DNA"/>
</dbReference>